<reference evidence="10 11" key="1">
    <citation type="submission" date="2019-07" db="EMBL/GenBank/DDBJ databases">
        <title>Genomic Encyclopedia of Archaeal and Bacterial Type Strains, Phase II (KMG-II): from individual species to whole genera.</title>
        <authorList>
            <person name="Goeker M."/>
        </authorList>
    </citation>
    <scope>NUCLEOTIDE SEQUENCE [LARGE SCALE GENOMIC DNA]</scope>
    <source>
        <strain evidence="10 11">DSM 21935</strain>
    </source>
</reference>
<evidence type="ECO:0000313" key="10">
    <source>
        <dbReference type="EMBL" id="TYP92621.1"/>
    </source>
</evidence>
<feature type="transmembrane region" description="Helical" evidence="8">
    <location>
        <begin position="20"/>
        <end position="44"/>
    </location>
</feature>
<evidence type="ECO:0000256" key="1">
    <source>
        <dbReference type="ARBA" id="ARBA00004141"/>
    </source>
</evidence>
<dbReference type="InterPro" id="IPR046342">
    <property type="entry name" value="CBS_dom_sf"/>
</dbReference>
<feature type="transmembrane region" description="Helical" evidence="8">
    <location>
        <begin position="71"/>
        <end position="93"/>
    </location>
</feature>
<dbReference type="Proteomes" id="UP000324595">
    <property type="component" value="Unassembled WGS sequence"/>
</dbReference>
<keyword evidence="11" id="KW-1185">Reference proteome</keyword>
<keyword evidence="5 7" id="KW-0129">CBS domain</keyword>
<dbReference type="SUPFAM" id="SSF54631">
    <property type="entry name" value="CBS-domain pair"/>
    <property type="match status" value="1"/>
</dbReference>
<comment type="caution">
    <text evidence="10">The sequence shown here is derived from an EMBL/GenBank/DDBJ whole genome shotgun (WGS) entry which is preliminary data.</text>
</comment>
<keyword evidence="4 8" id="KW-1133">Transmembrane helix</keyword>
<feature type="domain" description="CBS" evidence="9">
    <location>
        <begin position="288"/>
        <end position="345"/>
    </location>
</feature>
<comment type="subcellular location">
    <subcellularLocation>
        <location evidence="1">Membrane</location>
        <topology evidence="1">Multi-pass membrane protein</topology>
    </subcellularLocation>
</comment>
<dbReference type="Gene3D" id="3.30.465.10">
    <property type="match status" value="1"/>
</dbReference>
<dbReference type="Pfam" id="PF00571">
    <property type="entry name" value="CBS"/>
    <property type="match status" value="2"/>
</dbReference>
<evidence type="ECO:0000256" key="2">
    <source>
        <dbReference type="ARBA" id="ARBA00022692"/>
    </source>
</evidence>
<sequence length="435" mass="48903">MAALRAVNFYLAPHVLMIELLFIVLTILFFGFFAGSSISFVTSGRLKLEIESRKNTWTGRLLNTFVNRPECYLTTSLVGTVIGTVIFATLLHLFGQQTFENYYQSWVGSFPSIFAIILLLTIAGSFLLVLFGQFVPQTLFNIHAERWVKVFVLPQQFFRWIFTPISFLATQSSYLFAGIGSSEEGGSNQEQGAIFKQLLDTHGRDIDEEDSEMLNNVLELSNKRVKESMIPRTDILAVEESMSIEETLQLFISSGYSKLPVYRESIDDIIGVMFAYDLFNDPDSLTEIIRPIKLVPVSQKSKDLLSEFRDSNISVAIVIDEYGGTAGMITIEDLLEEVVGDIQDEYDTENHFVKKLSDDTYIMSAGIETEDLVGKYPEINLPEDSGDFETVAGYIINALGRIPKVNEELVINGYKIIISKATSSRIERVKIVVLD</sequence>
<keyword evidence="2 8" id="KW-0812">Transmembrane</keyword>
<protein>
    <submittedName>
        <fullName evidence="10">Hemolysin, contains CBS domains</fullName>
    </submittedName>
</protein>
<dbReference type="EMBL" id="VNHY01000003">
    <property type="protein sequence ID" value="TYP92621.1"/>
    <property type="molecule type" value="Genomic_DNA"/>
</dbReference>
<evidence type="ECO:0000313" key="11">
    <source>
        <dbReference type="Proteomes" id="UP000324595"/>
    </source>
</evidence>
<evidence type="ECO:0000256" key="8">
    <source>
        <dbReference type="SAM" id="Phobius"/>
    </source>
</evidence>
<dbReference type="Pfam" id="PF03471">
    <property type="entry name" value="CorC_HlyC"/>
    <property type="match status" value="1"/>
</dbReference>
<keyword evidence="6 8" id="KW-0472">Membrane</keyword>
<evidence type="ECO:0000256" key="3">
    <source>
        <dbReference type="ARBA" id="ARBA00022737"/>
    </source>
</evidence>
<name>A0A5D3YGR9_9BACT</name>
<dbReference type="Gene3D" id="3.10.580.10">
    <property type="entry name" value="CBS-domain"/>
    <property type="match status" value="1"/>
</dbReference>
<dbReference type="Pfam" id="PF01595">
    <property type="entry name" value="CNNM"/>
    <property type="match status" value="1"/>
</dbReference>
<dbReference type="PANTHER" id="PTHR22777">
    <property type="entry name" value="HEMOLYSIN-RELATED"/>
    <property type="match status" value="1"/>
</dbReference>
<evidence type="ECO:0000259" key="9">
    <source>
        <dbReference type="PROSITE" id="PS51371"/>
    </source>
</evidence>
<evidence type="ECO:0000256" key="5">
    <source>
        <dbReference type="ARBA" id="ARBA00023122"/>
    </source>
</evidence>
<dbReference type="SUPFAM" id="SSF56176">
    <property type="entry name" value="FAD-binding/transporter-associated domain-like"/>
    <property type="match status" value="1"/>
</dbReference>
<dbReference type="InterPro" id="IPR000644">
    <property type="entry name" value="CBS_dom"/>
</dbReference>
<dbReference type="GO" id="GO:0005886">
    <property type="term" value="C:plasma membrane"/>
    <property type="evidence" value="ECO:0007669"/>
    <property type="project" value="TreeGrafter"/>
</dbReference>
<evidence type="ECO:0000256" key="7">
    <source>
        <dbReference type="PROSITE-ProRule" id="PRU00703"/>
    </source>
</evidence>
<accession>A0A5D3YGR9</accession>
<dbReference type="CDD" id="cd04590">
    <property type="entry name" value="CBS_pair_CorC_HlyC_assoc"/>
    <property type="match status" value="1"/>
</dbReference>
<dbReference type="InterPro" id="IPR005170">
    <property type="entry name" value="Transptr-assoc_dom"/>
</dbReference>
<dbReference type="SMART" id="SM01091">
    <property type="entry name" value="CorC_HlyC"/>
    <property type="match status" value="1"/>
</dbReference>
<dbReference type="PANTHER" id="PTHR22777:SF17">
    <property type="entry name" value="UPF0053 PROTEIN SLL0260"/>
    <property type="match status" value="1"/>
</dbReference>
<dbReference type="InterPro" id="IPR002550">
    <property type="entry name" value="CNNM"/>
</dbReference>
<dbReference type="GO" id="GO:0050660">
    <property type="term" value="F:flavin adenine dinucleotide binding"/>
    <property type="evidence" value="ECO:0007669"/>
    <property type="project" value="InterPro"/>
</dbReference>
<dbReference type="FunFam" id="3.10.580.10:FF:000002">
    <property type="entry name" value="Magnesium/cobalt efflux protein CorC"/>
    <property type="match status" value="1"/>
</dbReference>
<evidence type="ECO:0000256" key="4">
    <source>
        <dbReference type="ARBA" id="ARBA00022989"/>
    </source>
</evidence>
<keyword evidence="3" id="KW-0677">Repeat</keyword>
<organism evidence="10 11">
    <name type="scientific">Fodinibius salinus</name>
    <dbReference type="NCBI Taxonomy" id="860790"/>
    <lineage>
        <taxon>Bacteria</taxon>
        <taxon>Pseudomonadati</taxon>
        <taxon>Balneolota</taxon>
        <taxon>Balneolia</taxon>
        <taxon>Balneolales</taxon>
        <taxon>Balneolaceae</taxon>
        <taxon>Fodinibius</taxon>
    </lineage>
</organism>
<dbReference type="PROSITE" id="PS51371">
    <property type="entry name" value="CBS"/>
    <property type="match status" value="1"/>
</dbReference>
<evidence type="ECO:0000256" key="6">
    <source>
        <dbReference type="ARBA" id="ARBA00023136"/>
    </source>
</evidence>
<dbReference type="InterPro" id="IPR016169">
    <property type="entry name" value="FAD-bd_PCMH_sub2"/>
</dbReference>
<feature type="transmembrane region" description="Helical" evidence="8">
    <location>
        <begin position="113"/>
        <end position="136"/>
    </location>
</feature>
<proteinExistence type="predicted"/>
<gene>
    <name evidence="10" type="ORF">LX73_1983</name>
</gene>
<dbReference type="InterPro" id="IPR036318">
    <property type="entry name" value="FAD-bd_PCMH-like_sf"/>
</dbReference>
<dbReference type="InterPro" id="IPR044751">
    <property type="entry name" value="Ion_transp-like_CBS"/>
</dbReference>
<dbReference type="AlphaFoldDB" id="A0A5D3YGR9"/>